<dbReference type="InterPro" id="IPR046867">
    <property type="entry name" value="AldOxase/xan_DH_MoCoBD2"/>
</dbReference>
<evidence type="ECO:0000256" key="2">
    <source>
        <dbReference type="ARBA" id="ARBA00023002"/>
    </source>
</evidence>
<evidence type="ECO:0000259" key="4">
    <source>
        <dbReference type="SMART" id="SM01008"/>
    </source>
</evidence>
<dbReference type="SMART" id="SM01008">
    <property type="entry name" value="Ald_Xan_dh_C"/>
    <property type="match status" value="1"/>
</dbReference>
<dbReference type="InterPro" id="IPR008274">
    <property type="entry name" value="AldOxase/xan_DH_MoCoBD1"/>
</dbReference>
<dbReference type="SUPFAM" id="SSF54665">
    <property type="entry name" value="CO dehydrogenase molybdoprotein N-domain-like"/>
    <property type="match status" value="1"/>
</dbReference>
<keyword evidence="6" id="KW-1185">Reference proteome</keyword>
<sequence>MQAFGSGRSRRRREDPRLLTGGGRFVDDAAPAGALHAAFLRSPVAHARIAALDVRACRAMPGVALALTAQDVRAAGFDGAIGAARIATATGPGAAPRRPWLAEDRVRFVGEAVAMVLAETLQQAHDAIEAIELETEDLPVSMLNAPGGPAIHDEASGNLAFDWSIGDPDATKAAFAAAAHVVEAEIAQPRIMAASLEPRGAIAEWNGGALRLDYNGQGVWGVQRKLAAAFRLQPEMVRVTTPDVGGGFGMKAFTYPEHYALALGARLAGRPARWMSGRGEAMLSDNGARALVSRAAMAFDADHRLMAYRVETDSDLGAYNGENAQFIQSELFAKVLTGVYDVPAAHLRVRGVYTNAAPVDAYRGAGRPEAQYVLERTMGLAARRLGVDPADLRRRNFIRRFPHRTPTGETYDVGDFPRVLDGALAASGGFEARRAAAEARGLRLGRGLAFYIESILGDPVEGARVVFEEGGTVALHVGTQSNGQGHETAYAGFLADHLALPDGAIRIVQGDSALIPKGGGTGGSRSMTAQGTATLAAARAVIEGFEAFLAELEGAETAFDGERFRTAGSNRAPDMLEAAAMARAAGREDLLDLWREGRLPARSFPNGCHVAEVEIDPETGLTRVSRYDVIDDFGNMVNPMLVEGQVHGGVAQGIGQAIGEFAAHDGDGQLLTASFMDYAMPRAHDVPPISFGTRPTPCPANPLGIKGCGEAGTVGALAAMANAVTDALAPWGIETLQMPFTPQRVWNAIQGAGRAAAG</sequence>
<dbReference type="SUPFAM" id="SSF56003">
    <property type="entry name" value="Molybdenum cofactor-binding domain"/>
    <property type="match status" value="1"/>
</dbReference>
<dbReference type="Pfam" id="PF01315">
    <property type="entry name" value="Ald_Xan_dh_C"/>
    <property type="match status" value="1"/>
</dbReference>
<dbReference type="InterPro" id="IPR016208">
    <property type="entry name" value="Ald_Oxase/xanthine_DH-like"/>
</dbReference>
<evidence type="ECO:0000256" key="1">
    <source>
        <dbReference type="ARBA" id="ARBA00022505"/>
    </source>
</evidence>
<dbReference type="RefSeq" id="WP_106158957.1">
    <property type="nucleotide sequence ID" value="NZ_PVTT01000001.1"/>
</dbReference>
<dbReference type="Pfam" id="PF20256">
    <property type="entry name" value="MoCoBD_2"/>
    <property type="match status" value="1"/>
</dbReference>
<protein>
    <submittedName>
        <fullName evidence="5">Carbon-monoxide dehydrogenase large subunit</fullName>
    </submittedName>
</protein>
<dbReference type="Gene3D" id="3.90.1170.50">
    <property type="entry name" value="Aldehyde oxidase/xanthine dehydrogenase, a/b hammerhead"/>
    <property type="match status" value="1"/>
</dbReference>
<comment type="caution">
    <text evidence="5">The sequence shown here is derived from an EMBL/GenBank/DDBJ whole genome shotgun (WGS) entry which is preliminary data.</text>
</comment>
<feature type="region of interest" description="Disordered" evidence="3">
    <location>
        <begin position="1"/>
        <end position="22"/>
    </location>
</feature>
<reference evidence="5 6" key="1">
    <citation type="submission" date="2018-03" db="EMBL/GenBank/DDBJ databases">
        <title>Genomic Encyclopedia of Archaeal and Bacterial Type Strains, Phase II (KMG-II): from individual species to whole genera.</title>
        <authorList>
            <person name="Goeker M."/>
        </authorList>
    </citation>
    <scope>NUCLEOTIDE SEQUENCE [LARGE SCALE GENOMIC DNA]</scope>
    <source>
        <strain evidence="5 6">DSM 29318</strain>
    </source>
</reference>
<evidence type="ECO:0000313" key="6">
    <source>
        <dbReference type="Proteomes" id="UP000238801"/>
    </source>
</evidence>
<dbReference type="Pfam" id="PF02738">
    <property type="entry name" value="MoCoBD_1"/>
    <property type="match status" value="1"/>
</dbReference>
<name>A0A2T0X688_9RHOB</name>
<dbReference type="InterPro" id="IPR036856">
    <property type="entry name" value="Ald_Oxase/Xan_DH_a/b_sf"/>
</dbReference>
<feature type="domain" description="Aldehyde oxidase/xanthine dehydrogenase a/b hammerhead" evidence="4">
    <location>
        <begin position="20"/>
        <end position="139"/>
    </location>
</feature>
<dbReference type="PANTHER" id="PTHR11908">
    <property type="entry name" value="XANTHINE DEHYDROGENASE"/>
    <property type="match status" value="1"/>
</dbReference>
<accession>A0A2T0X688</accession>
<dbReference type="GO" id="GO:0005506">
    <property type="term" value="F:iron ion binding"/>
    <property type="evidence" value="ECO:0007669"/>
    <property type="project" value="InterPro"/>
</dbReference>
<dbReference type="Gene3D" id="3.30.365.10">
    <property type="entry name" value="Aldehyde oxidase/xanthine dehydrogenase, molybdopterin binding domain"/>
    <property type="match status" value="4"/>
</dbReference>
<evidence type="ECO:0000256" key="3">
    <source>
        <dbReference type="SAM" id="MobiDB-lite"/>
    </source>
</evidence>
<evidence type="ECO:0000313" key="5">
    <source>
        <dbReference type="EMBL" id="PRY94458.1"/>
    </source>
</evidence>
<dbReference type="EMBL" id="PVTT01000001">
    <property type="protein sequence ID" value="PRY94458.1"/>
    <property type="molecule type" value="Genomic_DNA"/>
</dbReference>
<dbReference type="OrthoDB" id="9758509at2"/>
<dbReference type="InterPro" id="IPR037165">
    <property type="entry name" value="AldOxase/xan_DH_Mopterin-bd_sf"/>
</dbReference>
<dbReference type="InterPro" id="IPR000674">
    <property type="entry name" value="Ald_Oxase/Xan_DH_a/b"/>
</dbReference>
<proteinExistence type="predicted"/>
<dbReference type="Proteomes" id="UP000238801">
    <property type="component" value="Unassembled WGS sequence"/>
</dbReference>
<dbReference type="GO" id="GO:0016491">
    <property type="term" value="F:oxidoreductase activity"/>
    <property type="evidence" value="ECO:0007669"/>
    <property type="project" value="UniProtKB-KW"/>
</dbReference>
<gene>
    <name evidence="5" type="ORF">BCF33_0046</name>
</gene>
<keyword evidence="1" id="KW-0500">Molybdenum</keyword>
<dbReference type="PANTHER" id="PTHR11908:SF132">
    <property type="entry name" value="ALDEHYDE OXIDASE 1-RELATED"/>
    <property type="match status" value="1"/>
</dbReference>
<dbReference type="AlphaFoldDB" id="A0A2T0X688"/>
<organism evidence="5 6">
    <name type="scientific">Hasllibacter halocynthiae</name>
    <dbReference type="NCBI Taxonomy" id="595589"/>
    <lineage>
        <taxon>Bacteria</taxon>
        <taxon>Pseudomonadati</taxon>
        <taxon>Pseudomonadota</taxon>
        <taxon>Alphaproteobacteria</taxon>
        <taxon>Rhodobacterales</taxon>
        <taxon>Roseobacteraceae</taxon>
        <taxon>Hasllibacter</taxon>
    </lineage>
</organism>
<keyword evidence="2" id="KW-0560">Oxidoreductase</keyword>